<reference evidence="1 2" key="1">
    <citation type="submission" date="2009-11" db="EMBL/GenBank/DDBJ databases">
        <title>Annotation of Allomyces macrogynus ATCC 38327.</title>
        <authorList>
            <consortium name="The Broad Institute Genome Sequencing Platform"/>
            <person name="Russ C."/>
            <person name="Cuomo C."/>
            <person name="Burger G."/>
            <person name="Gray M.W."/>
            <person name="Holland P.W.H."/>
            <person name="King N."/>
            <person name="Lang F.B.F."/>
            <person name="Roger A.J."/>
            <person name="Ruiz-Trillo I."/>
            <person name="Young S.K."/>
            <person name="Zeng Q."/>
            <person name="Gargeya S."/>
            <person name="Fitzgerald M."/>
            <person name="Haas B."/>
            <person name="Abouelleil A."/>
            <person name="Alvarado L."/>
            <person name="Arachchi H.M."/>
            <person name="Berlin A."/>
            <person name="Chapman S.B."/>
            <person name="Gearin G."/>
            <person name="Goldberg J."/>
            <person name="Griggs A."/>
            <person name="Gujja S."/>
            <person name="Hansen M."/>
            <person name="Heiman D."/>
            <person name="Howarth C."/>
            <person name="Larimer J."/>
            <person name="Lui A."/>
            <person name="MacDonald P.J.P."/>
            <person name="McCowen C."/>
            <person name="Montmayeur A."/>
            <person name="Murphy C."/>
            <person name="Neiman D."/>
            <person name="Pearson M."/>
            <person name="Priest M."/>
            <person name="Roberts A."/>
            <person name="Saif S."/>
            <person name="Shea T."/>
            <person name="Sisk P."/>
            <person name="Stolte C."/>
            <person name="Sykes S."/>
            <person name="Wortman J."/>
            <person name="Nusbaum C."/>
            <person name="Birren B."/>
        </authorList>
    </citation>
    <scope>NUCLEOTIDE SEQUENCE [LARGE SCALE GENOMIC DNA]</scope>
    <source>
        <strain evidence="1 2">ATCC 38327</strain>
    </source>
</reference>
<keyword evidence="2" id="KW-1185">Reference proteome</keyword>
<protein>
    <submittedName>
        <fullName evidence="1">Uncharacterized protein</fullName>
    </submittedName>
</protein>
<dbReference type="AlphaFoldDB" id="A0A0L0S5S7"/>
<name>A0A0L0S5S7_ALLM3</name>
<reference evidence="2" key="2">
    <citation type="submission" date="2009-11" db="EMBL/GenBank/DDBJ databases">
        <title>The Genome Sequence of Allomyces macrogynus strain ATCC 38327.</title>
        <authorList>
            <consortium name="The Broad Institute Genome Sequencing Platform"/>
            <person name="Russ C."/>
            <person name="Cuomo C."/>
            <person name="Shea T."/>
            <person name="Young S.K."/>
            <person name="Zeng Q."/>
            <person name="Koehrsen M."/>
            <person name="Haas B."/>
            <person name="Borodovsky M."/>
            <person name="Guigo R."/>
            <person name="Alvarado L."/>
            <person name="Berlin A."/>
            <person name="Borenstein D."/>
            <person name="Chen Z."/>
            <person name="Engels R."/>
            <person name="Freedman E."/>
            <person name="Gellesch M."/>
            <person name="Goldberg J."/>
            <person name="Griggs A."/>
            <person name="Gujja S."/>
            <person name="Heiman D."/>
            <person name="Hepburn T."/>
            <person name="Howarth C."/>
            <person name="Jen D."/>
            <person name="Larson L."/>
            <person name="Lewis B."/>
            <person name="Mehta T."/>
            <person name="Park D."/>
            <person name="Pearson M."/>
            <person name="Roberts A."/>
            <person name="Saif S."/>
            <person name="Shenoy N."/>
            <person name="Sisk P."/>
            <person name="Stolte C."/>
            <person name="Sykes S."/>
            <person name="Walk T."/>
            <person name="White J."/>
            <person name="Yandava C."/>
            <person name="Burger G."/>
            <person name="Gray M.W."/>
            <person name="Holland P.W.H."/>
            <person name="King N."/>
            <person name="Lang F.B.F."/>
            <person name="Roger A.J."/>
            <person name="Ruiz-Trillo I."/>
            <person name="Lander E."/>
            <person name="Nusbaum C."/>
        </authorList>
    </citation>
    <scope>NUCLEOTIDE SEQUENCE [LARGE SCALE GENOMIC DNA]</scope>
    <source>
        <strain evidence="2">ATCC 38327</strain>
    </source>
</reference>
<evidence type="ECO:0000313" key="1">
    <source>
        <dbReference type="EMBL" id="KNE57719.1"/>
    </source>
</evidence>
<dbReference type="Proteomes" id="UP000054350">
    <property type="component" value="Unassembled WGS sequence"/>
</dbReference>
<organism evidence="1 2">
    <name type="scientific">Allomyces macrogynus (strain ATCC 38327)</name>
    <name type="common">Allomyces javanicus var. macrogynus</name>
    <dbReference type="NCBI Taxonomy" id="578462"/>
    <lineage>
        <taxon>Eukaryota</taxon>
        <taxon>Fungi</taxon>
        <taxon>Fungi incertae sedis</taxon>
        <taxon>Blastocladiomycota</taxon>
        <taxon>Blastocladiomycetes</taxon>
        <taxon>Blastocladiales</taxon>
        <taxon>Blastocladiaceae</taxon>
        <taxon>Allomyces</taxon>
    </lineage>
</organism>
<evidence type="ECO:0000313" key="2">
    <source>
        <dbReference type="Proteomes" id="UP000054350"/>
    </source>
</evidence>
<proteinExistence type="predicted"/>
<gene>
    <name evidence="1" type="ORF">AMAG_04578</name>
</gene>
<dbReference type="OrthoDB" id="10575374at2759"/>
<accession>A0A0L0S5S7</accession>
<dbReference type="EMBL" id="GG745332">
    <property type="protein sequence ID" value="KNE57719.1"/>
    <property type="molecule type" value="Genomic_DNA"/>
</dbReference>
<sequence>MMTTSVHVGITHFEDLNAVALEYQSVSVYHPTWVYREMRRERADATAAAAAVPIAALASVLVPIVDDDEEVDTVKDMLTVEPVEVPVEVGEEMVEDERAVDPVEVDERDLAELPVEEMVEKDESVDLVTAEDLSALVLADLGVNMSVETEETEKGVDAEPKEQSKRWTVLKVVSGVKHADARFLPRRNHRVRVA</sequence>
<dbReference type="VEuPathDB" id="FungiDB:AMAG_04578"/>